<dbReference type="InterPro" id="IPR027193">
    <property type="entry name" value="Noc4"/>
</dbReference>
<evidence type="ECO:0000256" key="1">
    <source>
        <dbReference type="ARBA" id="ARBA00007797"/>
    </source>
</evidence>
<comment type="similarity">
    <text evidence="1">Belongs to the CBF/MAK21 family.</text>
</comment>
<dbReference type="GO" id="GO:0032040">
    <property type="term" value="C:small-subunit processome"/>
    <property type="evidence" value="ECO:0007669"/>
    <property type="project" value="TreeGrafter"/>
</dbReference>
<feature type="compositionally biased region" description="Gly residues" evidence="2">
    <location>
        <begin position="273"/>
        <end position="291"/>
    </location>
</feature>
<organism evidence="4 5">
    <name type="scientific">Tetrabaena socialis</name>
    <dbReference type="NCBI Taxonomy" id="47790"/>
    <lineage>
        <taxon>Eukaryota</taxon>
        <taxon>Viridiplantae</taxon>
        <taxon>Chlorophyta</taxon>
        <taxon>core chlorophytes</taxon>
        <taxon>Chlorophyceae</taxon>
        <taxon>CS clade</taxon>
        <taxon>Chlamydomonadales</taxon>
        <taxon>Tetrabaenaceae</taxon>
        <taxon>Tetrabaena</taxon>
    </lineage>
</organism>
<dbReference type="GO" id="GO:0030692">
    <property type="term" value="C:Noc4p-Nop14p complex"/>
    <property type="evidence" value="ECO:0007669"/>
    <property type="project" value="TreeGrafter"/>
</dbReference>
<dbReference type="Pfam" id="PF03914">
    <property type="entry name" value="CBF"/>
    <property type="match status" value="1"/>
</dbReference>
<feature type="domain" description="CCAAT-binding factor" evidence="3">
    <location>
        <begin position="146"/>
        <end position="331"/>
    </location>
</feature>
<feature type="compositionally biased region" description="Acidic residues" evidence="2">
    <location>
        <begin position="256"/>
        <end position="269"/>
    </location>
</feature>
<dbReference type="Proteomes" id="UP000236333">
    <property type="component" value="Unassembled WGS sequence"/>
</dbReference>
<dbReference type="AlphaFoldDB" id="A0A2J7ZTW0"/>
<accession>A0A2J7ZTW0</accession>
<reference evidence="4 5" key="1">
    <citation type="journal article" date="2017" name="Mol. Biol. Evol.">
        <title>The 4-celled Tetrabaena socialis nuclear genome reveals the essential components for genetic control of cell number at the origin of multicellularity in the volvocine lineage.</title>
        <authorList>
            <person name="Featherston J."/>
            <person name="Arakaki Y."/>
            <person name="Hanschen E.R."/>
            <person name="Ferris P.J."/>
            <person name="Michod R.E."/>
            <person name="Olson B.J.S.C."/>
            <person name="Nozaki H."/>
            <person name="Durand P.M."/>
        </authorList>
    </citation>
    <scope>NUCLEOTIDE SEQUENCE [LARGE SCALE GENOMIC DNA]</scope>
    <source>
        <strain evidence="4 5">NIES-571</strain>
    </source>
</reference>
<dbReference type="EMBL" id="PGGS01000472">
    <property type="protein sequence ID" value="PNH03715.1"/>
    <property type="molecule type" value="Genomic_DNA"/>
</dbReference>
<evidence type="ECO:0000313" key="5">
    <source>
        <dbReference type="Proteomes" id="UP000236333"/>
    </source>
</evidence>
<dbReference type="GO" id="GO:0042254">
    <property type="term" value="P:ribosome biogenesis"/>
    <property type="evidence" value="ECO:0007669"/>
    <property type="project" value="InterPro"/>
</dbReference>
<dbReference type="PANTHER" id="PTHR12455:SF0">
    <property type="entry name" value="NUCLEOLAR COMPLEX PROTEIN 4 HOMOLOG"/>
    <property type="match status" value="1"/>
</dbReference>
<sequence>MAELGAVNSLVAELNSKGRAKANNVAKLLSIISTCKQEFNVVAATADKNESSRLRRKRKQAEEQQQQRQEVQQQPQQPRVQWANARTQKRLYGDAWLGLLRLPLPPDVLRKVLLRLPQSVIPHIAGPQLLADFLTHCLNRAGLTGMLALNGLFLLVTRHGLEYPQFFARLYQLLVPEAFAARSRGQFFRLADIFLSSNLVPAYTVAAFVKRFARLALTAPPAGALIAIAFIHNLIRRHPALAVLLHAPASSAAADEAEPALEAEVEGGEGEPAAGGRGRSRGGGAAGGAGAGADVYEEQELDPAKSRAVESSLWEVEALRCHYCPQVSTFVTVLDKDLTQRAKTAEVDLEDLLGGAGREAAAAGGGAGSYNSLIRGELVRKLRKMPIAFYAQPPAALFDAADAGDWGGWALGV</sequence>
<name>A0A2J7ZTW0_9CHLO</name>
<dbReference type="InterPro" id="IPR005612">
    <property type="entry name" value="CCAAT-binding_factor"/>
</dbReference>
<evidence type="ECO:0000256" key="2">
    <source>
        <dbReference type="SAM" id="MobiDB-lite"/>
    </source>
</evidence>
<feature type="region of interest" description="Disordered" evidence="2">
    <location>
        <begin position="256"/>
        <end position="292"/>
    </location>
</feature>
<evidence type="ECO:0000313" key="4">
    <source>
        <dbReference type="EMBL" id="PNH03715.1"/>
    </source>
</evidence>
<evidence type="ECO:0000259" key="3">
    <source>
        <dbReference type="Pfam" id="PF03914"/>
    </source>
</evidence>
<comment type="caution">
    <text evidence="4">The sequence shown here is derived from an EMBL/GenBank/DDBJ whole genome shotgun (WGS) entry which is preliminary data.</text>
</comment>
<protein>
    <submittedName>
        <fullName evidence="4">Nucleolar complex protein 4</fullName>
    </submittedName>
</protein>
<feature type="region of interest" description="Disordered" evidence="2">
    <location>
        <begin position="47"/>
        <end position="80"/>
    </location>
</feature>
<feature type="compositionally biased region" description="Low complexity" evidence="2">
    <location>
        <begin position="63"/>
        <end position="80"/>
    </location>
</feature>
<dbReference type="OrthoDB" id="10263185at2759"/>
<dbReference type="PANTHER" id="PTHR12455">
    <property type="entry name" value="NUCLEOLAR COMPLEX PROTEIN 4"/>
    <property type="match status" value="1"/>
</dbReference>
<gene>
    <name evidence="4" type="ORF">TSOC_010199</name>
</gene>
<keyword evidence="5" id="KW-1185">Reference proteome</keyword>
<proteinExistence type="inferred from homology"/>